<name>A0A5S3PVM8_9FLAO</name>
<dbReference type="InterPro" id="IPR003140">
    <property type="entry name" value="PLipase/COase/thioEstase"/>
</dbReference>
<dbReference type="GO" id="GO:0016787">
    <property type="term" value="F:hydrolase activity"/>
    <property type="evidence" value="ECO:0007669"/>
    <property type="project" value="InterPro"/>
</dbReference>
<dbReference type="Gene3D" id="2.60.40.2180">
    <property type="match status" value="1"/>
</dbReference>
<dbReference type="InterPro" id="IPR041172">
    <property type="entry name" value="EstA_Ig-like_N"/>
</dbReference>
<dbReference type="OrthoDB" id="9777090at2"/>
<sequence length="433" mass="48337">MKTTFLRLLVLLFVVAPISLTAEAVIKENPIVGDYTLIVTGYDWGPGVNKVVLSMEEELTEVKTANFSVAVERSSEGVEMRPEEASGDRKVVYAFVSDEKGNRIPKGKHVTLVLFVSPDDALTSPIKYIFKDGRGSNQWINYKMTITQTTSEKVWNTETGRIMPDLDKFDLTGTFTQDEISLTYAYFAPKNTSGKSPLLIWLHGGGEGGTDPSIALIANKATNYASDEIQAIFGGAHVLVPQSPTFWMQSANGQYTRGKENDIYNEALMSLIKKYVADNPGVDENRIYVGGCSNGGYMSLKLLLLYPDYFAAAYISALAYHEQYLTDAQIESIKNIPMWFVHSKDDPVTKPDETVVPLYHRLVKAVAPNIHFSFYDYVVDLSGVYGGEDYRFNGHWSWIYSHANHADFDFDGSPVKVDGNSVSLMEWLAKQRK</sequence>
<dbReference type="RefSeq" id="WP_138657051.1">
    <property type="nucleotide sequence ID" value="NZ_VATY01000001.1"/>
</dbReference>
<evidence type="ECO:0000313" key="6">
    <source>
        <dbReference type="Proteomes" id="UP000310314"/>
    </source>
</evidence>
<evidence type="ECO:0000259" key="4">
    <source>
        <dbReference type="Pfam" id="PF18435"/>
    </source>
</evidence>
<dbReference type="Pfam" id="PF18435">
    <property type="entry name" value="EstA_Ig_like"/>
    <property type="match status" value="1"/>
</dbReference>
<evidence type="ECO:0000313" key="5">
    <source>
        <dbReference type="EMBL" id="TMM59061.1"/>
    </source>
</evidence>
<feature type="signal peptide" evidence="2">
    <location>
        <begin position="1"/>
        <end position="24"/>
    </location>
</feature>
<evidence type="ECO:0000259" key="3">
    <source>
        <dbReference type="Pfam" id="PF02230"/>
    </source>
</evidence>
<dbReference type="Proteomes" id="UP000310314">
    <property type="component" value="Unassembled WGS sequence"/>
</dbReference>
<proteinExistence type="predicted"/>
<feature type="chain" id="PRO_5024434470" evidence="2">
    <location>
        <begin position="25"/>
        <end position="433"/>
    </location>
</feature>
<evidence type="ECO:0000256" key="1">
    <source>
        <dbReference type="ARBA" id="ARBA00022729"/>
    </source>
</evidence>
<dbReference type="AlphaFoldDB" id="A0A5S3PVM8"/>
<dbReference type="SUPFAM" id="SSF53474">
    <property type="entry name" value="alpha/beta-Hydrolases"/>
    <property type="match status" value="1"/>
</dbReference>
<dbReference type="PANTHER" id="PTHR43037:SF1">
    <property type="entry name" value="BLL1128 PROTEIN"/>
    <property type="match status" value="1"/>
</dbReference>
<evidence type="ECO:0000256" key="2">
    <source>
        <dbReference type="SAM" id="SignalP"/>
    </source>
</evidence>
<dbReference type="Gene3D" id="3.40.50.1820">
    <property type="entry name" value="alpha/beta hydrolase"/>
    <property type="match status" value="1"/>
</dbReference>
<organism evidence="5 6">
    <name type="scientific">Maribacter algarum</name>
    <name type="common">ex Zhang et al. 2020</name>
    <dbReference type="NCBI Taxonomy" id="2578118"/>
    <lineage>
        <taxon>Bacteria</taxon>
        <taxon>Pseudomonadati</taxon>
        <taxon>Bacteroidota</taxon>
        <taxon>Flavobacteriia</taxon>
        <taxon>Flavobacteriales</taxon>
        <taxon>Flavobacteriaceae</taxon>
        <taxon>Maribacter</taxon>
    </lineage>
</organism>
<gene>
    <name evidence="5" type="ORF">FEE95_06400</name>
</gene>
<feature type="domain" description="Esterase Ig-like N-terminal" evidence="4">
    <location>
        <begin position="34"/>
        <end position="151"/>
    </location>
</feature>
<dbReference type="InterPro" id="IPR029058">
    <property type="entry name" value="AB_hydrolase_fold"/>
</dbReference>
<dbReference type="InterPro" id="IPR050955">
    <property type="entry name" value="Plant_Biomass_Hydrol_Est"/>
</dbReference>
<protein>
    <submittedName>
        <fullName evidence="5">Glucan-binding protein</fullName>
    </submittedName>
</protein>
<keyword evidence="1 2" id="KW-0732">Signal</keyword>
<accession>A0A5S3PVM8</accession>
<reference evidence="5 6" key="1">
    <citation type="submission" date="2019-05" db="EMBL/GenBank/DDBJ databases">
        <authorList>
            <person name="Zhang J.-Y."/>
            <person name="Feg X."/>
            <person name="Du Z.-J."/>
        </authorList>
    </citation>
    <scope>NUCLEOTIDE SEQUENCE [LARGE SCALE GENOMIC DNA]</scope>
    <source>
        <strain evidence="5 6">RZ26</strain>
    </source>
</reference>
<comment type="caution">
    <text evidence="5">The sequence shown here is derived from an EMBL/GenBank/DDBJ whole genome shotgun (WGS) entry which is preliminary data.</text>
</comment>
<keyword evidence="6" id="KW-1185">Reference proteome</keyword>
<dbReference type="PANTHER" id="PTHR43037">
    <property type="entry name" value="UNNAMED PRODUCT-RELATED"/>
    <property type="match status" value="1"/>
</dbReference>
<feature type="domain" description="Phospholipase/carboxylesterase/thioesterase" evidence="3">
    <location>
        <begin position="195"/>
        <end position="349"/>
    </location>
</feature>
<dbReference type="Pfam" id="PF02230">
    <property type="entry name" value="Abhydrolase_2"/>
    <property type="match status" value="1"/>
</dbReference>
<dbReference type="EMBL" id="VATY01000001">
    <property type="protein sequence ID" value="TMM59061.1"/>
    <property type="molecule type" value="Genomic_DNA"/>
</dbReference>